<reference evidence="10 11" key="1">
    <citation type="submission" date="2019-03" db="EMBL/GenBank/DDBJ databases">
        <title>Draft genome sequences of novel Actinobacteria.</title>
        <authorList>
            <person name="Sahin N."/>
            <person name="Ay H."/>
            <person name="Saygin H."/>
        </authorList>
    </citation>
    <scope>NUCLEOTIDE SEQUENCE [LARGE SCALE GENOMIC DNA]</scope>
    <source>
        <strain evidence="10 11">CH32</strain>
    </source>
</reference>
<evidence type="ECO:0000313" key="10">
    <source>
        <dbReference type="EMBL" id="TDD36158.1"/>
    </source>
</evidence>
<dbReference type="GO" id="GO:0022857">
    <property type="term" value="F:transmembrane transporter activity"/>
    <property type="evidence" value="ECO:0007669"/>
    <property type="project" value="InterPro"/>
</dbReference>
<name>A0A4R4XWJ9_9ACTN</name>
<evidence type="ECO:0000256" key="8">
    <source>
        <dbReference type="SAM" id="Phobius"/>
    </source>
</evidence>
<keyword evidence="11" id="KW-1185">Reference proteome</keyword>
<keyword evidence="3" id="KW-0813">Transport</keyword>
<organism evidence="10 11">
    <name type="scientific">Nonomuraea terrae</name>
    <dbReference type="NCBI Taxonomy" id="2530383"/>
    <lineage>
        <taxon>Bacteria</taxon>
        <taxon>Bacillati</taxon>
        <taxon>Actinomycetota</taxon>
        <taxon>Actinomycetes</taxon>
        <taxon>Streptosporangiales</taxon>
        <taxon>Streptosporangiaceae</taxon>
        <taxon>Nonomuraea</taxon>
    </lineage>
</organism>
<keyword evidence="6 8" id="KW-1133">Transmembrane helix</keyword>
<dbReference type="SUPFAM" id="SSF103473">
    <property type="entry name" value="MFS general substrate transporter"/>
    <property type="match status" value="1"/>
</dbReference>
<keyword evidence="5 8" id="KW-0812">Transmembrane</keyword>
<evidence type="ECO:0000259" key="9">
    <source>
        <dbReference type="PROSITE" id="PS50850"/>
    </source>
</evidence>
<feature type="domain" description="Major facilitator superfamily (MFS) profile" evidence="9">
    <location>
        <begin position="13"/>
        <end position="112"/>
    </location>
</feature>
<evidence type="ECO:0000256" key="6">
    <source>
        <dbReference type="ARBA" id="ARBA00022989"/>
    </source>
</evidence>
<evidence type="ECO:0000256" key="4">
    <source>
        <dbReference type="ARBA" id="ARBA00022475"/>
    </source>
</evidence>
<feature type="non-terminal residue" evidence="10">
    <location>
        <position position="112"/>
    </location>
</feature>
<sequence length="112" mass="11357">MVVLQDVSVDTRRVSAAVAAAGLSSFALLYAPQPVLPQLAQAYGLDPGSASLAIGVATTALAVAVLPVAWMAGAVGRRRVILWSVLLAAVIGLALPLAPSFPVLLVMRAVQG</sequence>
<feature type="transmembrane region" description="Helical" evidence="8">
    <location>
        <begin position="52"/>
        <end position="73"/>
    </location>
</feature>
<keyword evidence="7 8" id="KW-0472">Membrane</keyword>
<dbReference type="InterPro" id="IPR036259">
    <property type="entry name" value="MFS_trans_sf"/>
</dbReference>
<dbReference type="Gene3D" id="1.20.1250.20">
    <property type="entry name" value="MFS general substrate transporter like domains"/>
    <property type="match status" value="1"/>
</dbReference>
<comment type="caution">
    <text evidence="10">The sequence shown here is derived from an EMBL/GenBank/DDBJ whole genome shotgun (WGS) entry which is preliminary data.</text>
</comment>
<protein>
    <submittedName>
        <fullName evidence="10">MFS transporter</fullName>
    </submittedName>
</protein>
<comment type="similarity">
    <text evidence="2">Belongs to the major facilitator superfamily.</text>
</comment>
<dbReference type="PANTHER" id="PTHR43271">
    <property type="entry name" value="BLL2771 PROTEIN"/>
    <property type="match status" value="1"/>
</dbReference>
<feature type="transmembrane region" description="Helical" evidence="8">
    <location>
        <begin position="14"/>
        <end position="32"/>
    </location>
</feature>
<proteinExistence type="inferred from homology"/>
<evidence type="ECO:0000313" key="11">
    <source>
        <dbReference type="Proteomes" id="UP000295302"/>
    </source>
</evidence>
<dbReference type="AlphaFoldDB" id="A0A4R4XWJ9"/>
<evidence type="ECO:0000256" key="1">
    <source>
        <dbReference type="ARBA" id="ARBA00004651"/>
    </source>
</evidence>
<dbReference type="PROSITE" id="PS50850">
    <property type="entry name" value="MFS"/>
    <property type="match status" value="1"/>
</dbReference>
<dbReference type="Pfam" id="PF07690">
    <property type="entry name" value="MFS_1"/>
    <property type="match status" value="1"/>
</dbReference>
<dbReference type="InterPro" id="IPR011701">
    <property type="entry name" value="MFS"/>
</dbReference>
<evidence type="ECO:0000256" key="2">
    <source>
        <dbReference type="ARBA" id="ARBA00008335"/>
    </source>
</evidence>
<evidence type="ECO:0000256" key="5">
    <source>
        <dbReference type="ARBA" id="ARBA00022692"/>
    </source>
</evidence>
<dbReference type="GO" id="GO:0005886">
    <property type="term" value="C:plasma membrane"/>
    <property type="evidence" value="ECO:0007669"/>
    <property type="project" value="UniProtKB-SubCell"/>
</dbReference>
<evidence type="ECO:0000256" key="3">
    <source>
        <dbReference type="ARBA" id="ARBA00022448"/>
    </source>
</evidence>
<comment type="subcellular location">
    <subcellularLocation>
        <location evidence="1">Cell membrane</location>
        <topology evidence="1">Multi-pass membrane protein</topology>
    </subcellularLocation>
</comment>
<dbReference type="EMBL" id="SMKQ01000206">
    <property type="protein sequence ID" value="TDD36158.1"/>
    <property type="molecule type" value="Genomic_DNA"/>
</dbReference>
<dbReference type="OrthoDB" id="63984at2"/>
<dbReference type="Proteomes" id="UP000295302">
    <property type="component" value="Unassembled WGS sequence"/>
</dbReference>
<gene>
    <name evidence="10" type="ORF">E1286_38690</name>
</gene>
<evidence type="ECO:0000256" key="7">
    <source>
        <dbReference type="ARBA" id="ARBA00023136"/>
    </source>
</evidence>
<feature type="transmembrane region" description="Helical" evidence="8">
    <location>
        <begin position="80"/>
        <end position="98"/>
    </location>
</feature>
<keyword evidence="4" id="KW-1003">Cell membrane</keyword>
<dbReference type="PANTHER" id="PTHR43271:SF1">
    <property type="entry name" value="INNER MEMBRANE TRANSPORT PROTEIN YNFM"/>
    <property type="match status" value="1"/>
</dbReference>
<dbReference type="InterPro" id="IPR020846">
    <property type="entry name" value="MFS_dom"/>
</dbReference>
<accession>A0A4R4XWJ9</accession>